<dbReference type="CDD" id="cd03801">
    <property type="entry name" value="GT4_PimA-like"/>
    <property type="match status" value="1"/>
</dbReference>
<evidence type="ECO:0000256" key="1">
    <source>
        <dbReference type="ARBA" id="ARBA00022679"/>
    </source>
</evidence>
<dbReference type="Proteomes" id="UP000053621">
    <property type="component" value="Unassembled WGS sequence"/>
</dbReference>
<evidence type="ECO:0000313" key="3">
    <source>
        <dbReference type="Proteomes" id="UP000053621"/>
    </source>
</evidence>
<accession>A0A2P4NQV3</accession>
<evidence type="ECO:0000313" key="2">
    <source>
        <dbReference type="EMBL" id="POG55522.1"/>
    </source>
</evidence>
<dbReference type="AlphaFoldDB" id="A0A2P4NQV3"/>
<reference evidence="2" key="1">
    <citation type="submission" date="2017-08" db="EMBL/GenBank/DDBJ databases">
        <title>Haloferax marisrubri sp. nov., isolated from the Discovery deep brine-seawater interface in the Red Sea.</title>
        <authorList>
            <person name="Zhang G."/>
            <person name="Stingl U."/>
        </authorList>
    </citation>
    <scope>NUCLEOTIDE SEQUENCE [LARGE SCALE GENOMIC DNA]</scope>
    <source>
        <strain evidence="2">SB3</strain>
    </source>
</reference>
<dbReference type="SUPFAM" id="SSF53756">
    <property type="entry name" value="UDP-Glycosyltransferase/glycogen phosphorylase"/>
    <property type="match status" value="1"/>
</dbReference>
<comment type="caution">
    <text evidence="2">The sequence shown here is derived from an EMBL/GenBank/DDBJ whole genome shotgun (WGS) entry which is preliminary data.</text>
</comment>
<dbReference type="Gene3D" id="3.40.50.2000">
    <property type="entry name" value="Glycogen Phosphorylase B"/>
    <property type="match status" value="2"/>
</dbReference>
<organism evidence="2 3">
    <name type="scientific">Haloferax marisrubri</name>
    <dbReference type="NCBI Taxonomy" id="1544719"/>
    <lineage>
        <taxon>Archaea</taxon>
        <taxon>Methanobacteriati</taxon>
        <taxon>Methanobacteriota</taxon>
        <taxon>Stenosarchaea group</taxon>
        <taxon>Halobacteria</taxon>
        <taxon>Halobacteriales</taxon>
        <taxon>Haloferacaceae</taxon>
        <taxon>Haloferax</taxon>
    </lineage>
</organism>
<gene>
    <name evidence="2" type="ORF">AUR65_008920</name>
</gene>
<name>A0A2P4NQV3_9EURY</name>
<dbReference type="Pfam" id="PF13692">
    <property type="entry name" value="Glyco_trans_1_4"/>
    <property type="match status" value="1"/>
</dbReference>
<dbReference type="PANTHER" id="PTHR46401">
    <property type="entry name" value="GLYCOSYLTRANSFERASE WBBK-RELATED"/>
    <property type="match status" value="1"/>
</dbReference>
<dbReference type="EMBL" id="LOPW02000010">
    <property type="protein sequence ID" value="POG55522.1"/>
    <property type="molecule type" value="Genomic_DNA"/>
</dbReference>
<dbReference type="GO" id="GO:0016757">
    <property type="term" value="F:glycosyltransferase activity"/>
    <property type="evidence" value="ECO:0007669"/>
    <property type="project" value="TreeGrafter"/>
</dbReference>
<keyword evidence="3" id="KW-1185">Reference proteome</keyword>
<protein>
    <recommendedName>
        <fullName evidence="4">Glycosyl transferase family 1 domain-containing protein</fullName>
    </recommendedName>
</protein>
<sequence length="238" mass="26494">MSTYRRIECNLESFLANYCDGMIAVSQLVSDYLRIKYPNMPVSHVAPHIDENLTSELSKTRPQLEAKKATFVGFGRDHKGVDILVNNWPKVREIHPSAELSIVGQKHPSSYEQVPGVKVKGYVDDLVDELNEASLYVHPARIDPFAVSVTEAMAAGLPAIVTETTGAKEAVKQVNSDFVVQPIGAKIVEEVNRYFELEVNERTTFSNQSRTIANCYSKESQCNAFFDAYNEIISCISA</sequence>
<dbReference type="PANTHER" id="PTHR46401:SF2">
    <property type="entry name" value="GLYCOSYLTRANSFERASE WBBK-RELATED"/>
    <property type="match status" value="1"/>
</dbReference>
<evidence type="ECO:0008006" key="4">
    <source>
        <dbReference type="Google" id="ProtNLM"/>
    </source>
</evidence>
<proteinExistence type="predicted"/>
<keyword evidence="1" id="KW-0808">Transferase</keyword>